<accession>A0A101A1G3</accession>
<reference evidence="2 3" key="1">
    <citation type="submission" date="2016-01" db="EMBL/GenBank/DDBJ databases">
        <authorList>
            <consortium name="TB Trials Study Group"/>
            <person name="Sutton G."/>
            <person name="Brinkac L."/>
            <person name="Sanka R."/>
            <person name="Adams M."/>
            <person name="Lau E.L."/>
            <person name="Macaden R."/>
            <person name="Grewal H.M.S."/>
        </authorList>
    </citation>
    <scope>NUCLEOTIDE SEQUENCE [LARGE SCALE GENOMIC DNA]</scope>
    <source>
        <strain evidence="2 3">IS-1744</strain>
    </source>
</reference>
<protein>
    <recommendedName>
        <fullName evidence="1">Catalase immune-responsive domain-containing protein</fullName>
    </recommendedName>
</protein>
<keyword evidence="3" id="KW-1185">Reference proteome</keyword>
<dbReference type="Proteomes" id="UP000053707">
    <property type="component" value="Unassembled WGS sequence"/>
</dbReference>
<evidence type="ECO:0000313" key="3">
    <source>
        <dbReference type="Proteomes" id="UP000053707"/>
    </source>
</evidence>
<sequence>MGLEISGRLTRKRISRTNDYEQAGQRYQLMEQWEKDDRVANFVTNISEATREVQERMVWHFFMCDDELGLRVGEGLGISVDDVRDLEPLKSQTLS</sequence>
<dbReference type="EMBL" id="LQIR01000045">
    <property type="protein sequence ID" value="KUI10854.1"/>
    <property type="molecule type" value="Genomic_DNA"/>
</dbReference>
<dbReference type="GO" id="GO:0020037">
    <property type="term" value="F:heme binding"/>
    <property type="evidence" value="ECO:0007669"/>
    <property type="project" value="InterPro"/>
</dbReference>
<dbReference type="InterPro" id="IPR010582">
    <property type="entry name" value="Catalase_immune_responsive"/>
</dbReference>
<organism evidence="2 3">
    <name type="scientific">Mycobacterium lehmannii</name>
    <dbReference type="NCBI Taxonomy" id="2048550"/>
    <lineage>
        <taxon>Bacteria</taxon>
        <taxon>Bacillati</taxon>
        <taxon>Actinomycetota</taxon>
        <taxon>Actinomycetes</taxon>
        <taxon>Mycobacteriales</taxon>
        <taxon>Mycobacteriaceae</taxon>
        <taxon>Mycobacterium</taxon>
    </lineage>
</organism>
<proteinExistence type="predicted"/>
<dbReference type="SUPFAM" id="SSF56634">
    <property type="entry name" value="Heme-dependent catalase-like"/>
    <property type="match status" value="1"/>
</dbReference>
<evidence type="ECO:0000259" key="1">
    <source>
        <dbReference type="Pfam" id="PF06628"/>
    </source>
</evidence>
<dbReference type="InterPro" id="IPR020835">
    <property type="entry name" value="Catalase_sf"/>
</dbReference>
<name>A0A101A1G3_9MYCO</name>
<feature type="domain" description="Catalase immune-responsive" evidence="1">
    <location>
        <begin position="14"/>
        <end position="76"/>
    </location>
</feature>
<gene>
    <name evidence="2" type="ORF">AU192_22885</name>
</gene>
<comment type="caution">
    <text evidence="2">The sequence shown here is derived from an EMBL/GenBank/DDBJ whole genome shotgun (WGS) entry which is preliminary data.</text>
</comment>
<dbReference type="AlphaFoldDB" id="A0A101A1G3"/>
<dbReference type="Pfam" id="PF06628">
    <property type="entry name" value="Catalase-rel"/>
    <property type="match status" value="1"/>
</dbReference>
<dbReference type="Gene3D" id="2.40.180.10">
    <property type="entry name" value="Catalase core domain"/>
    <property type="match status" value="1"/>
</dbReference>
<dbReference type="RefSeq" id="WP_064399356.1">
    <property type="nucleotide sequence ID" value="NZ_LQIR01000045.1"/>
</dbReference>
<evidence type="ECO:0000313" key="2">
    <source>
        <dbReference type="EMBL" id="KUI10854.1"/>
    </source>
</evidence>